<feature type="chain" id="PRO_5036823717" evidence="1">
    <location>
        <begin position="21"/>
        <end position="154"/>
    </location>
</feature>
<dbReference type="Proteomes" id="UP000680805">
    <property type="component" value="Chromosome"/>
</dbReference>
<dbReference type="KEGG" id="bsei:KMZ68_00845"/>
<feature type="signal peptide" evidence="1">
    <location>
        <begin position="1"/>
        <end position="20"/>
    </location>
</feature>
<name>A0A975NPV9_9BRAD</name>
<accession>A0A975NPV9</accession>
<dbReference type="RefSeq" id="WP_215614062.1">
    <property type="nucleotide sequence ID" value="NZ_CP076135.1"/>
</dbReference>
<proteinExistence type="predicted"/>
<evidence type="ECO:0000256" key="1">
    <source>
        <dbReference type="SAM" id="SignalP"/>
    </source>
</evidence>
<protein>
    <submittedName>
        <fullName evidence="2">Uncharacterized protein</fullName>
    </submittedName>
</protein>
<evidence type="ECO:0000313" key="2">
    <source>
        <dbReference type="EMBL" id="QWG18486.1"/>
    </source>
</evidence>
<evidence type="ECO:0000313" key="3">
    <source>
        <dbReference type="Proteomes" id="UP000680805"/>
    </source>
</evidence>
<reference evidence="2" key="1">
    <citation type="submission" date="2021-06" db="EMBL/GenBank/DDBJ databases">
        <title>Bradyrhizobium sp. S2-11-2 Genome sequencing.</title>
        <authorList>
            <person name="Jin L."/>
        </authorList>
    </citation>
    <scope>NUCLEOTIDE SEQUENCE</scope>
    <source>
        <strain evidence="2">S2-11-2</strain>
    </source>
</reference>
<gene>
    <name evidence="2" type="ORF">KMZ68_00845</name>
</gene>
<organism evidence="2 3">
    <name type="scientific">Bradyrhizobium sediminis</name>
    <dbReference type="NCBI Taxonomy" id="2840469"/>
    <lineage>
        <taxon>Bacteria</taxon>
        <taxon>Pseudomonadati</taxon>
        <taxon>Pseudomonadota</taxon>
        <taxon>Alphaproteobacteria</taxon>
        <taxon>Hyphomicrobiales</taxon>
        <taxon>Nitrobacteraceae</taxon>
        <taxon>Bradyrhizobium</taxon>
    </lineage>
</organism>
<sequence length="154" mass="16225">MLRFKVLASVVPLLVAAAFARSDFLPGARPCVAIGEGSVQITSLPWQAQSHVSFTRDPAHATVRVQLTDNAEAADFAVLDDVDSSEASACAVNPATRYVAISASPSASEPVIYLSQHGPADYRIFVRSKRFSARDAAALIVGARGAPQRLAAAF</sequence>
<keyword evidence="1" id="KW-0732">Signal</keyword>
<dbReference type="AlphaFoldDB" id="A0A975NPV9"/>
<dbReference type="EMBL" id="CP076135">
    <property type="protein sequence ID" value="QWG18486.1"/>
    <property type="molecule type" value="Genomic_DNA"/>
</dbReference>